<dbReference type="SUPFAM" id="SSF51735">
    <property type="entry name" value="NAD(P)-binding Rossmann-fold domains"/>
    <property type="match status" value="2"/>
</dbReference>
<evidence type="ECO:0000256" key="2">
    <source>
        <dbReference type="ARBA" id="ARBA00006484"/>
    </source>
</evidence>
<dbReference type="PRINTS" id="PR00081">
    <property type="entry name" value="GDHRDH"/>
</dbReference>
<dbReference type="GO" id="GO:0004316">
    <property type="term" value="F:3-oxoacyl-[acyl-carrier-protein] reductase (NADPH) activity"/>
    <property type="evidence" value="ECO:0007669"/>
    <property type="project" value="UniProtKB-EC"/>
</dbReference>
<dbReference type="OrthoDB" id="9804774at2"/>
<dbReference type="Proteomes" id="UP000465302">
    <property type="component" value="Unassembled WGS sequence"/>
</dbReference>
<dbReference type="PROSITE" id="PS00061">
    <property type="entry name" value="ADH_SHORT"/>
    <property type="match status" value="1"/>
</dbReference>
<evidence type="ECO:0000256" key="4">
    <source>
        <dbReference type="ARBA" id="ARBA00040781"/>
    </source>
</evidence>
<evidence type="ECO:0000256" key="1">
    <source>
        <dbReference type="ARBA" id="ARBA00004191"/>
    </source>
</evidence>
<dbReference type="FunFam" id="3.40.50.720:FF:000338">
    <property type="entry name" value="3-oxoacyl-ACP reductase FabG"/>
    <property type="match status" value="1"/>
</dbReference>
<proteinExistence type="inferred from homology"/>
<dbReference type="EMBL" id="PDCP01000006">
    <property type="protein sequence ID" value="PEG41491.1"/>
    <property type="molecule type" value="Genomic_DNA"/>
</dbReference>
<evidence type="ECO:0000259" key="7">
    <source>
        <dbReference type="SMART" id="SM00822"/>
    </source>
</evidence>
<dbReference type="Pfam" id="PF00106">
    <property type="entry name" value="adh_short"/>
    <property type="match status" value="1"/>
</dbReference>
<protein>
    <recommendedName>
        <fullName evidence="4">3-oxoacyl-[acyl-carrier-protein] reductase MabA</fullName>
    </recommendedName>
</protein>
<name>A0A2A7NDG4_MYCAG</name>
<reference evidence="8 11" key="2">
    <citation type="journal article" date="2019" name="Emerg. Microbes Infect.">
        <title>Comprehensive subspecies identification of 175 nontuberculous mycobacteria species based on 7547 genomic profiles.</title>
        <authorList>
            <person name="Matsumoto Y."/>
            <person name="Kinjo T."/>
            <person name="Motooka D."/>
            <person name="Nabeya D."/>
            <person name="Jung N."/>
            <person name="Uechi K."/>
            <person name="Horii T."/>
            <person name="Iida T."/>
            <person name="Fujita J."/>
            <person name="Nakamura S."/>
        </authorList>
    </citation>
    <scope>NUCLEOTIDE SEQUENCE [LARGE SCALE GENOMIC DNA]</scope>
    <source>
        <strain evidence="8 11">JCM 6377</strain>
    </source>
</reference>
<dbReference type="EMBL" id="BLKS01000001">
    <property type="protein sequence ID" value="GFG53093.1"/>
    <property type="molecule type" value="Genomic_DNA"/>
</dbReference>
<evidence type="ECO:0000313" key="8">
    <source>
        <dbReference type="EMBL" id="GFG53093.1"/>
    </source>
</evidence>
<dbReference type="Proteomes" id="UP000220914">
    <property type="component" value="Unassembled WGS sequence"/>
</dbReference>
<comment type="catalytic activity">
    <reaction evidence="5">
        <text>a (3R)-hydroxyacyl-[ACP] + NADP(+) = a 3-oxoacyl-[ACP] + NADPH + H(+)</text>
        <dbReference type="Rhea" id="RHEA:17397"/>
        <dbReference type="Rhea" id="RHEA-COMP:9916"/>
        <dbReference type="Rhea" id="RHEA-COMP:9945"/>
        <dbReference type="ChEBI" id="CHEBI:15378"/>
        <dbReference type="ChEBI" id="CHEBI:57783"/>
        <dbReference type="ChEBI" id="CHEBI:58349"/>
        <dbReference type="ChEBI" id="CHEBI:78776"/>
        <dbReference type="ChEBI" id="CHEBI:78827"/>
        <dbReference type="EC" id="1.1.1.100"/>
    </reaction>
    <physiologicalReaction direction="right-to-left" evidence="5">
        <dbReference type="Rhea" id="RHEA:17399"/>
    </physiologicalReaction>
</comment>
<dbReference type="RefSeq" id="WP_097938765.1">
    <property type="nucleotide sequence ID" value="NZ_BLKS01000001.1"/>
</dbReference>
<dbReference type="SMART" id="SM00822">
    <property type="entry name" value="PKS_KR"/>
    <property type="match status" value="1"/>
</dbReference>
<dbReference type="InterPro" id="IPR036291">
    <property type="entry name" value="NAD(P)-bd_dom_sf"/>
</dbReference>
<dbReference type="NCBIfam" id="NF006110">
    <property type="entry name" value="PRK08261.1"/>
    <property type="match status" value="1"/>
</dbReference>
<dbReference type="InterPro" id="IPR057326">
    <property type="entry name" value="KR_dom"/>
</dbReference>
<dbReference type="AlphaFoldDB" id="A0A2A7NDG4"/>
<accession>A0A2A7NDG4</accession>
<comment type="caution">
    <text evidence="9">The sequence shown here is derived from an EMBL/GenBank/DDBJ whole genome shotgun (WGS) entry which is preliminary data.</text>
</comment>
<dbReference type="Gene3D" id="3.40.50.720">
    <property type="entry name" value="NAD(P)-binding Rossmann-like Domain"/>
    <property type="match status" value="2"/>
</dbReference>
<evidence type="ECO:0000313" key="11">
    <source>
        <dbReference type="Proteomes" id="UP000465302"/>
    </source>
</evidence>
<comment type="subcellular location">
    <subcellularLocation>
        <location evidence="1">Secreted</location>
        <location evidence="1">Cell wall</location>
    </subcellularLocation>
</comment>
<dbReference type="GO" id="GO:0032787">
    <property type="term" value="P:monocarboxylic acid metabolic process"/>
    <property type="evidence" value="ECO:0007669"/>
    <property type="project" value="UniProtKB-ARBA"/>
</dbReference>
<keyword evidence="3" id="KW-0134">Cell wall</keyword>
<keyword evidence="3" id="KW-0964">Secreted</keyword>
<dbReference type="InterPro" id="IPR020904">
    <property type="entry name" value="Sc_DH/Rdtase_CS"/>
</dbReference>
<dbReference type="PRINTS" id="PR00080">
    <property type="entry name" value="SDRFAMILY"/>
</dbReference>
<dbReference type="FunFam" id="3.40.50.720:FF:000614">
    <property type="entry name" value="3-oxoacyl-ACP reductase FabG"/>
    <property type="match status" value="1"/>
</dbReference>
<reference evidence="9 10" key="1">
    <citation type="submission" date="2017-10" db="EMBL/GenBank/DDBJ databases">
        <title>The new phylogeny of genus Mycobacterium.</title>
        <authorList>
            <person name="Tortoli E."/>
            <person name="Trovato A."/>
            <person name="Cirillo D.M."/>
        </authorList>
    </citation>
    <scope>NUCLEOTIDE SEQUENCE [LARGE SCALE GENOMIC DNA]</scope>
    <source>
        <strain evidence="9 10">CCUG37673</strain>
    </source>
</reference>
<evidence type="ECO:0000256" key="3">
    <source>
        <dbReference type="ARBA" id="ARBA00022512"/>
    </source>
</evidence>
<comment type="similarity">
    <text evidence="2 6">Belongs to the short-chain dehydrogenases/reductases (SDR) family.</text>
</comment>
<organism evidence="9 10">
    <name type="scientific">Mycolicibacterium agri</name>
    <name type="common">Mycobacterium agri</name>
    <dbReference type="NCBI Taxonomy" id="36811"/>
    <lineage>
        <taxon>Bacteria</taxon>
        <taxon>Bacillati</taxon>
        <taxon>Actinomycetota</taxon>
        <taxon>Actinomycetes</taxon>
        <taxon>Mycobacteriales</taxon>
        <taxon>Mycobacteriaceae</taxon>
        <taxon>Mycolicibacterium</taxon>
    </lineage>
</organism>
<evidence type="ECO:0000313" key="10">
    <source>
        <dbReference type="Proteomes" id="UP000220914"/>
    </source>
</evidence>
<feature type="domain" description="Ketoreductase" evidence="7">
    <location>
        <begin position="210"/>
        <end position="387"/>
    </location>
</feature>
<gene>
    <name evidence="8" type="primary">fabG_5</name>
    <name evidence="9" type="ORF">CQY20_05445</name>
    <name evidence="8" type="ORF">MAGR_45340</name>
</gene>
<evidence type="ECO:0000313" key="9">
    <source>
        <dbReference type="EMBL" id="PEG41491.1"/>
    </source>
</evidence>
<sequence length="450" mass="47245">MATDLYSQIVHSAPGSFLAKQLGIPQPENLRRYRPGDPPLAGSLLIGGEGRVVEPLRTALAEDYDVVSNNIGGRWADSFGGLVFDATGITEPAGLKALYEFFTPVLRNLGPCGRVVVVGTTPEEAGNPHERIAQRALEGFTRSLAKEMRRGATVSLVYLSPDAKPAATGLESTMRFILSGKSAYVDGQVFRVGPADAAPPADWDKPLEGKAALVTGAARGIGATIAEVFARDGAKVICVDVEAAHEALGNTASKVAGTALTLDVTADDAVERITEHVRDNYDGRLDILVNNAGITRDKLLANMDEARWDAVIAVNLLAPLRLTEGLFDNGTLADNGRVIGLSSMAGIAGNRGQTNYAATKAGMIGLTEALAPKLAERGITINAVAPGFIETKMTEAIPLATREVGRRLNSLYQGGKPVDVAETIAYFASPASNAVTANTIRVCGQAWLGA</sequence>
<reference evidence="8" key="3">
    <citation type="submission" date="2020-02" db="EMBL/GenBank/DDBJ databases">
        <authorList>
            <person name="Matsumoto Y."/>
            <person name="Motooka D."/>
            <person name="Nakamura S."/>
        </authorList>
    </citation>
    <scope>NUCLEOTIDE SEQUENCE</scope>
    <source>
        <strain evidence="8">JCM 6377</strain>
    </source>
</reference>
<dbReference type="InterPro" id="IPR002347">
    <property type="entry name" value="SDR_fam"/>
</dbReference>
<keyword evidence="10" id="KW-1185">Reference proteome</keyword>
<dbReference type="InterPro" id="IPR050259">
    <property type="entry name" value="SDR"/>
</dbReference>
<dbReference type="PANTHER" id="PTHR42879:SF2">
    <property type="entry name" value="3-OXOACYL-[ACYL-CARRIER-PROTEIN] REDUCTASE FABG"/>
    <property type="match status" value="1"/>
</dbReference>
<evidence type="ECO:0000256" key="5">
    <source>
        <dbReference type="ARBA" id="ARBA00047400"/>
    </source>
</evidence>
<evidence type="ECO:0000256" key="6">
    <source>
        <dbReference type="RuleBase" id="RU000363"/>
    </source>
</evidence>
<dbReference type="PANTHER" id="PTHR42879">
    <property type="entry name" value="3-OXOACYL-(ACYL-CARRIER-PROTEIN) REDUCTASE"/>
    <property type="match status" value="1"/>
</dbReference>